<dbReference type="Gene3D" id="3.40.50.620">
    <property type="entry name" value="HUPs"/>
    <property type="match status" value="1"/>
</dbReference>
<feature type="binding site" evidence="9">
    <location>
        <position position="47"/>
    </location>
    <ligand>
        <name>ATP</name>
        <dbReference type="ChEBI" id="CHEBI:30616"/>
    </ligand>
</feature>
<comment type="function">
    <text evidence="9">Catalyzes the 2-thiolation of uridine at the wobble position (U34) of tRNA, leading to the formation of s(2)U34.</text>
</comment>
<feature type="region of interest" description="Interaction with tRNA" evidence="9">
    <location>
        <begin position="164"/>
        <end position="166"/>
    </location>
</feature>
<dbReference type="InterPro" id="IPR004506">
    <property type="entry name" value="MnmA-like"/>
</dbReference>
<dbReference type="Gene3D" id="2.30.30.280">
    <property type="entry name" value="Adenine nucleotide alpha hydrolases-like domains"/>
    <property type="match status" value="1"/>
</dbReference>
<dbReference type="NCBIfam" id="NF001138">
    <property type="entry name" value="PRK00143.1"/>
    <property type="match status" value="1"/>
</dbReference>
<dbReference type="GO" id="GO:0103016">
    <property type="term" value="F:tRNA-uridine 2-sulfurtransferase activity"/>
    <property type="evidence" value="ECO:0007669"/>
    <property type="project" value="UniProtKB-EC"/>
</dbReference>
<gene>
    <name evidence="9" type="primary">mnmA</name>
    <name evidence="11" type="ORF">SAMN00777080_4312</name>
</gene>
<dbReference type="PANTHER" id="PTHR11933:SF5">
    <property type="entry name" value="MITOCHONDRIAL TRNA-SPECIFIC 2-THIOURIDYLASE 1"/>
    <property type="match status" value="1"/>
</dbReference>
<feature type="active site" description="Cysteine persulfide intermediate" evidence="9">
    <location>
        <position position="214"/>
    </location>
</feature>
<evidence type="ECO:0000256" key="8">
    <source>
        <dbReference type="ARBA" id="ARBA00051542"/>
    </source>
</evidence>
<dbReference type="Pfam" id="PF20259">
    <property type="entry name" value="tRNA_Me_trans_M"/>
    <property type="match status" value="1"/>
</dbReference>
<dbReference type="EMBL" id="LT838813">
    <property type="protein sequence ID" value="SMD45653.1"/>
    <property type="molecule type" value="Genomic_DNA"/>
</dbReference>
<dbReference type="AlphaFoldDB" id="A0A1W2H9U1"/>
<feature type="region of interest" description="Interaction with tRNA" evidence="9">
    <location>
        <begin position="365"/>
        <end position="366"/>
    </location>
</feature>
<evidence type="ECO:0000256" key="7">
    <source>
        <dbReference type="ARBA" id="ARBA00023157"/>
    </source>
</evidence>
<sequence length="414" mass="46630">MDLESMNNFKTMKKNKRVVVGLSGGVDSSVAAFLLKEQGYEVIGMFMKNWHDESVTISNECPWMEDSTDAMLVAEKLGIPFQAIDLSEAYRERIVDYMFSEYEAGRTPNPDILCNREIKFDIFLKAAQKLKADFVATGHYCQKDELEVDGQTVYRLLAGADPNKDQSYFICQLDQEQLAKALFPIGHLQKSEVRKIAKEQDLITADKKDSQGLCFIGKVRLPDFLQQQLQPKKGAIVVVPEDLPIYDSKRIPAGFTAEELDLETLDNLCLPIKYTADQGKKIGEHNGAHYFTVGQRKGLQVGGTGKPLFVIATDTKENVIYTGLGEDHPGLNRDGLFVPRKDIHWIRNDLKLKVGETARYQSRIRYRQPLTWATLIMKEKGLYILFDHAQRGVASGQFVAWYDGGESIGSGVIF</sequence>
<keyword evidence="5 9" id="KW-0067">ATP-binding</keyword>
<dbReference type="Gene3D" id="2.40.30.10">
    <property type="entry name" value="Translation factors"/>
    <property type="match status" value="1"/>
</dbReference>
<comment type="catalytic activity">
    <reaction evidence="8 9">
        <text>S-sulfanyl-L-cysteinyl-[protein] + uridine(34) in tRNA + AH2 + ATP = 2-thiouridine(34) in tRNA + L-cysteinyl-[protein] + A + AMP + diphosphate + H(+)</text>
        <dbReference type="Rhea" id="RHEA:47032"/>
        <dbReference type="Rhea" id="RHEA-COMP:10131"/>
        <dbReference type="Rhea" id="RHEA-COMP:11726"/>
        <dbReference type="Rhea" id="RHEA-COMP:11727"/>
        <dbReference type="Rhea" id="RHEA-COMP:11728"/>
        <dbReference type="ChEBI" id="CHEBI:13193"/>
        <dbReference type="ChEBI" id="CHEBI:15378"/>
        <dbReference type="ChEBI" id="CHEBI:17499"/>
        <dbReference type="ChEBI" id="CHEBI:29950"/>
        <dbReference type="ChEBI" id="CHEBI:30616"/>
        <dbReference type="ChEBI" id="CHEBI:33019"/>
        <dbReference type="ChEBI" id="CHEBI:61963"/>
        <dbReference type="ChEBI" id="CHEBI:65315"/>
        <dbReference type="ChEBI" id="CHEBI:87170"/>
        <dbReference type="ChEBI" id="CHEBI:456215"/>
        <dbReference type="EC" id="2.8.1.13"/>
    </reaction>
</comment>
<dbReference type="Pfam" id="PF03054">
    <property type="entry name" value="tRNA_Me_trans"/>
    <property type="match status" value="1"/>
</dbReference>
<dbReference type="InterPro" id="IPR046885">
    <property type="entry name" value="MnmA-like_C"/>
</dbReference>
<feature type="domain" description="Rhodanese" evidence="10">
    <location>
        <begin position="14"/>
        <end position="56"/>
    </location>
</feature>
<keyword evidence="2 9" id="KW-0808">Transferase</keyword>
<evidence type="ECO:0000256" key="1">
    <source>
        <dbReference type="ARBA" id="ARBA00022555"/>
    </source>
</evidence>
<dbReference type="Pfam" id="PF20258">
    <property type="entry name" value="tRNA_Me_trans_C"/>
    <property type="match status" value="1"/>
</dbReference>
<dbReference type="FunFam" id="3.40.50.620:FF:000115">
    <property type="entry name" value="tRNA-specific 2-thiouridylase MnmA"/>
    <property type="match status" value="1"/>
</dbReference>
<name>A0A1W2H9U1_9BACT</name>
<evidence type="ECO:0000313" key="11">
    <source>
        <dbReference type="EMBL" id="SMD45653.1"/>
    </source>
</evidence>
<dbReference type="CDD" id="cd01998">
    <property type="entry name" value="MnmA_TRMU-like"/>
    <property type="match status" value="1"/>
</dbReference>
<feature type="binding site" evidence="9">
    <location>
        <position position="138"/>
    </location>
    <ligand>
        <name>ATP</name>
        <dbReference type="ChEBI" id="CHEBI:30616"/>
    </ligand>
</feature>
<keyword evidence="12" id="KW-1185">Reference proteome</keyword>
<dbReference type="InterPro" id="IPR001763">
    <property type="entry name" value="Rhodanese-like_dom"/>
</dbReference>
<organism evidence="11 12">
    <name type="scientific">Aquiflexum balticum DSM 16537</name>
    <dbReference type="NCBI Taxonomy" id="758820"/>
    <lineage>
        <taxon>Bacteria</taxon>
        <taxon>Pseudomonadati</taxon>
        <taxon>Bacteroidota</taxon>
        <taxon>Cytophagia</taxon>
        <taxon>Cytophagales</taxon>
        <taxon>Cyclobacteriaceae</taxon>
        <taxon>Aquiflexum</taxon>
    </lineage>
</organism>
<keyword evidence="7" id="KW-1015">Disulfide bond</keyword>
<keyword evidence="3 9" id="KW-0819">tRNA processing</keyword>
<feature type="binding site" evidence="9">
    <location>
        <begin position="21"/>
        <end position="28"/>
    </location>
    <ligand>
        <name>ATP</name>
        <dbReference type="ChEBI" id="CHEBI:30616"/>
    </ligand>
</feature>
<comment type="caution">
    <text evidence="9">Lacks conserved residue(s) required for the propagation of feature annotation.</text>
</comment>
<feature type="region of interest" description="Interaction with target base in tRNA" evidence="9">
    <location>
        <begin position="109"/>
        <end position="111"/>
    </location>
</feature>
<comment type="similarity">
    <text evidence="9">Belongs to the MnmA/TRMU family.</text>
</comment>
<keyword evidence="1 9" id="KW-0820">tRNA-binding</keyword>
<dbReference type="EC" id="2.8.1.13" evidence="9"/>
<dbReference type="GO" id="GO:0002143">
    <property type="term" value="P:tRNA wobble position uridine thiolation"/>
    <property type="evidence" value="ECO:0007669"/>
    <property type="project" value="TreeGrafter"/>
</dbReference>
<dbReference type="Proteomes" id="UP000192333">
    <property type="component" value="Chromosome I"/>
</dbReference>
<keyword evidence="4 9" id="KW-0547">Nucleotide-binding</keyword>
<dbReference type="GO" id="GO:0005524">
    <property type="term" value="F:ATP binding"/>
    <property type="evidence" value="ECO:0007669"/>
    <property type="project" value="UniProtKB-KW"/>
</dbReference>
<dbReference type="PROSITE" id="PS50206">
    <property type="entry name" value="RHODANESE_3"/>
    <property type="match status" value="1"/>
</dbReference>
<dbReference type="SUPFAM" id="SSF52402">
    <property type="entry name" value="Adenine nucleotide alpha hydrolases-like"/>
    <property type="match status" value="1"/>
</dbReference>
<evidence type="ECO:0000256" key="2">
    <source>
        <dbReference type="ARBA" id="ARBA00022679"/>
    </source>
</evidence>
<feature type="site" description="Interaction with tRNA" evidence="9">
    <location>
        <position position="139"/>
    </location>
</feature>
<dbReference type="GO" id="GO:0000049">
    <property type="term" value="F:tRNA binding"/>
    <property type="evidence" value="ECO:0007669"/>
    <property type="project" value="UniProtKB-KW"/>
</dbReference>
<evidence type="ECO:0000259" key="10">
    <source>
        <dbReference type="PROSITE" id="PS50206"/>
    </source>
</evidence>
<evidence type="ECO:0000256" key="9">
    <source>
        <dbReference type="HAMAP-Rule" id="MF_00144"/>
    </source>
</evidence>
<dbReference type="InterPro" id="IPR014729">
    <property type="entry name" value="Rossmann-like_a/b/a_fold"/>
</dbReference>
<dbReference type="HAMAP" id="MF_00144">
    <property type="entry name" value="tRNA_thiouridyl_MnmA"/>
    <property type="match status" value="1"/>
</dbReference>
<feature type="active site" description="Nucleophile" evidence="9">
    <location>
        <position position="114"/>
    </location>
</feature>
<dbReference type="NCBIfam" id="TIGR00420">
    <property type="entry name" value="trmU"/>
    <property type="match status" value="1"/>
</dbReference>
<dbReference type="InterPro" id="IPR023382">
    <property type="entry name" value="MnmA-like_central_sf"/>
</dbReference>
<feature type="site" description="Interaction with tRNA" evidence="9">
    <location>
        <position position="397"/>
    </location>
</feature>
<accession>A0A1W2H9U1</accession>
<evidence type="ECO:0000256" key="4">
    <source>
        <dbReference type="ARBA" id="ARBA00022741"/>
    </source>
</evidence>
<keyword evidence="9" id="KW-0963">Cytoplasm</keyword>
<evidence type="ECO:0000313" key="12">
    <source>
        <dbReference type="Proteomes" id="UP000192333"/>
    </source>
</evidence>
<evidence type="ECO:0000256" key="3">
    <source>
        <dbReference type="ARBA" id="ARBA00022694"/>
    </source>
</evidence>
<evidence type="ECO:0000256" key="6">
    <source>
        <dbReference type="ARBA" id="ARBA00022884"/>
    </source>
</evidence>
<dbReference type="STRING" id="758820.SAMN00777080_4312"/>
<dbReference type="InterPro" id="IPR046884">
    <property type="entry name" value="MnmA-like_central"/>
</dbReference>
<evidence type="ECO:0000256" key="5">
    <source>
        <dbReference type="ARBA" id="ARBA00022840"/>
    </source>
</evidence>
<comment type="subcellular location">
    <subcellularLocation>
        <location evidence="9">Cytoplasm</location>
    </subcellularLocation>
</comment>
<proteinExistence type="inferred from homology"/>
<dbReference type="PANTHER" id="PTHR11933">
    <property type="entry name" value="TRNA 5-METHYLAMINOMETHYL-2-THIOURIDYLATE -METHYLTRANSFERASE"/>
    <property type="match status" value="1"/>
</dbReference>
<dbReference type="GO" id="GO:0005737">
    <property type="term" value="C:cytoplasm"/>
    <property type="evidence" value="ECO:0007669"/>
    <property type="project" value="UniProtKB-SubCell"/>
</dbReference>
<keyword evidence="6 9" id="KW-0694">RNA-binding</keyword>
<reference evidence="12" key="1">
    <citation type="submission" date="2017-04" db="EMBL/GenBank/DDBJ databases">
        <authorList>
            <person name="Varghese N."/>
            <person name="Submissions S."/>
        </authorList>
    </citation>
    <scope>NUCLEOTIDE SEQUENCE [LARGE SCALE GENOMIC DNA]</scope>
    <source>
        <strain evidence="12">DSM 16537</strain>
    </source>
</reference>
<protein>
    <recommendedName>
        <fullName evidence="9">tRNA-specific 2-thiouridylase MnmA</fullName>
        <ecNumber evidence="9">2.8.1.13</ecNumber>
    </recommendedName>
</protein>